<dbReference type="SUPFAM" id="SSF53474">
    <property type="entry name" value="alpha/beta-Hydrolases"/>
    <property type="match status" value="1"/>
</dbReference>
<dbReference type="PANTHER" id="PTHR43689">
    <property type="entry name" value="HYDROLASE"/>
    <property type="match status" value="1"/>
</dbReference>
<dbReference type="GO" id="GO:0016787">
    <property type="term" value="F:hydrolase activity"/>
    <property type="evidence" value="ECO:0007669"/>
    <property type="project" value="UniProtKB-KW"/>
</dbReference>
<dbReference type="InterPro" id="IPR000073">
    <property type="entry name" value="AB_hydrolase_1"/>
</dbReference>
<evidence type="ECO:0000256" key="1">
    <source>
        <dbReference type="SAM" id="MobiDB-lite"/>
    </source>
</evidence>
<evidence type="ECO:0000313" key="4">
    <source>
        <dbReference type="Proteomes" id="UP001330812"/>
    </source>
</evidence>
<dbReference type="PRINTS" id="PR00111">
    <property type="entry name" value="ABHYDROLASE"/>
</dbReference>
<dbReference type="Pfam" id="PF12697">
    <property type="entry name" value="Abhydrolase_6"/>
    <property type="match status" value="1"/>
</dbReference>
<evidence type="ECO:0000313" key="3">
    <source>
        <dbReference type="EMBL" id="WSE34863.1"/>
    </source>
</evidence>
<protein>
    <submittedName>
        <fullName evidence="3">Alpha/beta fold hydrolase</fullName>
    </submittedName>
</protein>
<feature type="domain" description="AB hydrolase-1" evidence="2">
    <location>
        <begin position="66"/>
        <end position="310"/>
    </location>
</feature>
<reference evidence="3 4" key="1">
    <citation type="journal article" date="2015" name="Int. J. Syst. Evol. Microbiol.">
        <title>Amycolatopsis rhabdoformis sp. nov., an actinomycete isolated from a tropical forest soil.</title>
        <authorList>
            <person name="Souza W.R."/>
            <person name="Silva R.E."/>
            <person name="Goodfellow M."/>
            <person name="Busarakam K."/>
            <person name="Figueiro F.S."/>
            <person name="Ferreira D."/>
            <person name="Rodrigues-Filho E."/>
            <person name="Moraes L.A.B."/>
            <person name="Zucchi T.D."/>
        </authorList>
    </citation>
    <scope>NUCLEOTIDE SEQUENCE [LARGE SCALE GENOMIC DNA]</scope>
    <source>
        <strain evidence="3 4">NCIMB 14900</strain>
    </source>
</reference>
<organism evidence="3 4">
    <name type="scientific">Amycolatopsis rhabdoformis</name>
    <dbReference type="NCBI Taxonomy" id="1448059"/>
    <lineage>
        <taxon>Bacteria</taxon>
        <taxon>Bacillati</taxon>
        <taxon>Actinomycetota</taxon>
        <taxon>Actinomycetes</taxon>
        <taxon>Pseudonocardiales</taxon>
        <taxon>Pseudonocardiaceae</taxon>
        <taxon>Amycolatopsis</taxon>
    </lineage>
</organism>
<dbReference type="EMBL" id="CP142149">
    <property type="protein sequence ID" value="WSE34863.1"/>
    <property type="molecule type" value="Genomic_DNA"/>
</dbReference>
<proteinExistence type="predicted"/>
<dbReference type="InterPro" id="IPR029058">
    <property type="entry name" value="AB_hydrolase_fold"/>
</dbReference>
<gene>
    <name evidence="3" type="ORF">VSH64_22755</name>
</gene>
<feature type="region of interest" description="Disordered" evidence="1">
    <location>
        <begin position="1"/>
        <end position="23"/>
    </location>
</feature>
<dbReference type="InterPro" id="IPR000639">
    <property type="entry name" value="Epox_hydrolase-like"/>
</dbReference>
<dbReference type="PRINTS" id="PR00412">
    <property type="entry name" value="EPOXHYDRLASE"/>
</dbReference>
<keyword evidence="3" id="KW-0378">Hydrolase</keyword>
<keyword evidence="4" id="KW-1185">Reference proteome</keyword>
<accession>A0ABZ1IM79</accession>
<dbReference type="Gene3D" id="3.40.50.1820">
    <property type="entry name" value="alpha/beta hydrolase"/>
    <property type="match status" value="1"/>
</dbReference>
<dbReference type="Proteomes" id="UP001330812">
    <property type="component" value="Chromosome"/>
</dbReference>
<dbReference type="RefSeq" id="WP_326837671.1">
    <property type="nucleotide sequence ID" value="NZ_CP142149.1"/>
</dbReference>
<dbReference type="PANTHER" id="PTHR43689:SF8">
    <property type="entry name" value="ALPHA_BETA-HYDROLASES SUPERFAMILY PROTEIN"/>
    <property type="match status" value="1"/>
</dbReference>
<sequence length="342" mass="36218">MTASKRPAPAVRGGRPSSEPDPVRVSFRRFAGVRTRVLEVGPPVAEAEAPKRSRRRAIEKPRAPRLVLLHGYCDSADTWRPVLAELAAAGIAAVAVDLPGFGDAQPLRPGPMLPQLDAFAAAVVREQAVLGPVVLAGNSLGGTLSLRAAQNPRLPLAGVVSIAAPGFVDSWLVRTVARNPLPLRLYSALPLPVPGFLVRAVAEQVVPRLLYADAGTADAGQVARFTTLFPDYRATTSRLEQARQLVAELADAYQLDRVQTPLLVVACGKDKLVSSAAGRRLHTLVPHSRLLVREDWGHCPQLDDPAEIAELLSFFAAGAVRTGDAKLPARVTGPAAEDTAAG</sequence>
<name>A0ABZ1IM79_9PSEU</name>
<evidence type="ECO:0000259" key="2">
    <source>
        <dbReference type="Pfam" id="PF12697"/>
    </source>
</evidence>